<comment type="caution">
    <text evidence="1">The sequence shown here is derived from an EMBL/GenBank/DDBJ whole genome shotgun (WGS) entry which is preliminary data.</text>
</comment>
<reference evidence="2" key="1">
    <citation type="journal article" date="2022" name="Mol. Ecol. Resour.">
        <title>The genomes of chicory, endive, great burdock and yacon provide insights into Asteraceae palaeo-polyploidization history and plant inulin production.</title>
        <authorList>
            <person name="Fan W."/>
            <person name="Wang S."/>
            <person name="Wang H."/>
            <person name="Wang A."/>
            <person name="Jiang F."/>
            <person name="Liu H."/>
            <person name="Zhao H."/>
            <person name="Xu D."/>
            <person name="Zhang Y."/>
        </authorList>
    </citation>
    <scope>NUCLEOTIDE SEQUENCE [LARGE SCALE GENOMIC DNA]</scope>
    <source>
        <strain evidence="2">cv. Yunnan</strain>
    </source>
</reference>
<accession>A0ACB9E6H1</accession>
<proteinExistence type="predicted"/>
<sequence length="71" mass="7758">MYHPVGPGPEKSVAKGVVGRARCSSCWYPLLLLDIPSFTACGKGIHRSLRKRTFLVFCSKGLVQPGEVQAR</sequence>
<dbReference type="Proteomes" id="UP001056120">
    <property type="component" value="Linkage Group LG18"/>
</dbReference>
<organism evidence="1 2">
    <name type="scientific">Smallanthus sonchifolius</name>
    <dbReference type="NCBI Taxonomy" id="185202"/>
    <lineage>
        <taxon>Eukaryota</taxon>
        <taxon>Viridiplantae</taxon>
        <taxon>Streptophyta</taxon>
        <taxon>Embryophyta</taxon>
        <taxon>Tracheophyta</taxon>
        <taxon>Spermatophyta</taxon>
        <taxon>Magnoliopsida</taxon>
        <taxon>eudicotyledons</taxon>
        <taxon>Gunneridae</taxon>
        <taxon>Pentapetalae</taxon>
        <taxon>asterids</taxon>
        <taxon>campanulids</taxon>
        <taxon>Asterales</taxon>
        <taxon>Asteraceae</taxon>
        <taxon>Asteroideae</taxon>
        <taxon>Heliantheae alliance</taxon>
        <taxon>Millerieae</taxon>
        <taxon>Smallanthus</taxon>
    </lineage>
</organism>
<evidence type="ECO:0000313" key="2">
    <source>
        <dbReference type="Proteomes" id="UP001056120"/>
    </source>
</evidence>
<evidence type="ECO:0000313" key="1">
    <source>
        <dbReference type="EMBL" id="KAI3754598.1"/>
    </source>
</evidence>
<keyword evidence="2" id="KW-1185">Reference proteome</keyword>
<name>A0ACB9E6H1_9ASTR</name>
<reference evidence="1 2" key="2">
    <citation type="journal article" date="2022" name="Mol. Ecol. Resour.">
        <title>The genomes of chicory, endive, great burdock and yacon provide insights into Asteraceae paleo-polyploidization history and plant inulin production.</title>
        <authorList>
            <person name="Fan W."/>
            <person name="Wang S."/>
            <person name="Wang H."/>
            <person name="Wang A."/>
            <person name="Jiang F."/>
            <person name="Liu H."/>
            <person name="Zhao H."/>
            <person name="Xu D."/>
            <person name="Zhang Y."/>
        </authorList>
    </citation>
    <scope>NUCLEOTIDE SEQUENCE [LARGE SCALE GENOMIC DNA]</scope>
    <source>
        <strain evidence="2">cv. Yunnan</strain>
        <tissue evidence="1">Leaves</tissue>
    </source>
</reference>
<gene>
    <name evidence="1" type="ORF">L1987_54385</name>
</gene>
<protein>
    <submittedName>
        <fullName evidence="1">Uncharacterized protein</fullName>
    </submittedName>
</protein>
<dbReference type="EMBL" id="CM042035">
    <property type="protein sequence ID" value="KAI3754598.1"/>
    <property type="molecule type" value="Genomic_DNA"/>
</dbReference>